<feature type="binding site" description="covalent" evidence="21">
    <location>
        <position position="123"/>
    </location>
    <ligand>
        <name>heme c</name>
        <dbReference type="ChEBI" id="CHEBI:61717"/>
        <label>1</label>
    </ligand>
</feature>
<keyword evidence="9 22" id="KW-0812">Transmembrane</keyword>
<proteinExistence type="inferred from homology"/>
<dbReference type="Pfam" id="PF13442">
    <property type="entry name" value="Cytochrome_CBB3"/>
    <property type="match status" value="1"/>
</dbReference>
<dbReference type="InterPro" id="IPR050597">
    <property type="entry name" value="Cytochrome_c_Oxidase_Subunit"/>
</dbReference>
<evidence type="ECO:0000256" key="2">
    <source>
        <dbReference type="ARBA" id="ARBA00004673"/>
    </source>
</evidence>
<evidence type="ECO:0000256" key="12">
    <source>
        <dbReference type="ARBA" id="ARBA00022781"/>
    </source>
</evidence>
<feature type="binding site" description="axial binding residue" evidence="20">
    <location>
        <position position="173"/>
    </location>
    <ligand>
        <name>heme c</name>
        <dbReference type="ChEBI" id="CHEBI:61717"/>
        <label>2</label>
    </ligand>
    <ligandPart>
        <name>Fe</name>
        <dbReference type="ChEBI" id="CHEBI:18248"/>
    </ligandPart>
</feature>
<dbReference type="PROSITE" id="PS51007">
    <property type="entry name" value="CYTC"/>
    <property type="match status" value="2"/>
</dbReference>
<keyword evidence="17 19" id="KW-0406">Ion transport</keyword>
<protein>
    <recommendedName>
        <fullName evidence="19">Cbb3-type cytochrome c oxidase subunit</fullName>
    </recommendedName>
</protein>
<dbReference type="Gene3D" id="1.10.760.10">
    <property type="entry name" value="Cytochrome c-like domain"/>
    <property type="match status" value="2"/>
</dbReference>
<dbReference type="EMBL" id="PDOA01000004">
    <property type="protein sequence ID" value="PWC29120.1"/>
    <property type="molecule type" value="Genomic_DNA"/>
</dbReference>
<dbReference type="RefSeq" id="WP_109516456.1">
    <property type="nucleotide sequence ID" value="NZ_JBHSCH010000014.1"/>
</dbReference>
<keyword evidence="7 19" id="KW-0349">Heme</keyword>
<evidence type="ECO:0000256" key="19">
    <source>
        <dbReference type="PIRNR" id="PIRNR000006"/>
    </source>
</evidence>
<organism evidence="24 25">
    <name type="scientific">Teichococcus aestuarii</name>
    <dbReference type="NCBI Taxonomy" id="568898"/>
    <lineage>
        <taxon>Bacteria</taxon>
        <taxon>Pseudomonadati</taxon>
        <taxon>Pseudomonadota</taxon>
        <taxon>Alphaproteobacteria</taxon>
        <taxon>Acetobacterales</taxon>
        <taxon>Roseomonadaceae</taxon>
        <taxon>Roseomonas</taxon>
    </lineage>
</organism>
<dbReference type="PIRSF" id="PIRSF000006">
    <property type="entry name" value="Cbb3-Cox_fixP"/>
    <property type="match status" value="1"/>
</dbReference>
<dbReference type="GO" id="GO:0005886">
    <property type="term" value="C:plasma membrane"/>
    <property type="evidence" value="ECO:0007669"/>
    <property type="project" value="UniProtKB-SubCell"/>
</dbReference>
<evidence type="ECO:0000256" key="1">
    <source>
        <dbReference type="ARBA" id="ARBA00004533"/>
    </source>
</evidence>
<dbReference type="PRINTS" id="PR00605">
    <property type="entry name" value="CYTCHROMECIC"/>
</dbReference>
<dbReference type="Proteomes" id="UP000245048">
    <property type="component" value="Unassembled WGS sequence"/>
</dbReference>
<dbReference type="GO" id="GO:0006119">
    <property type="term" value="P:oxidative phosphorylation"/>
    <property type="evidence" value="ECO:0007669"/>
    <property type="project" value="UniProtKB-UniPathway"/>
</dbReference>
<keyword evidence="10 19" id="KW-0479">Metal-binding</keyword>
<evidence type="ECO:0000256" key="6">
    <source>
        <dbReference type="ARBA" id="ARBA00022519"/>
    </source>
</evidence>
<dbReference type="Gene3D" id="6.10.280.130">
    <property type="match status" value="1"/>
</dbReference>
<dbReference type="GO" id="GO:0020037">
    <property type="term" value="F:heme binding"/>
    <property type="evidence" value="ECO:0007669"/>
    <property type="project" value="InterPro"/>
</dbReference>
<feature type="binding site" description="axial binding residue" evidence="20">
    <location>
        <position position="124"/>
    </location>
    <ligand>
        <name>heme c</name>
        <dbReference type="ChEBI" id="CHEBI:61717"/>
        <label>1</label>
    </ligand>
    <ligandPart>
        <name>Fe</name>
        <dbReference type="ChEBI" id="CHEBI:18248"/>
    </ligandPart>
</feature>
<evidence type="ECO:0000259" key="23">
    <source>
        <dbReference type="PROSITE" id="PS51007"/>
    </source>
</evidence>
<feature type="binding site" description="axial binding residue" evidence="20">
    <location>
        <position position="222"/>
    </location>
    <ligand>
        <name>heme c</name>
        <dbReference type="ChEBI" id="CHEBI:61717"/>
        <label>2</label>
    </ligand>
    <ligandPart>
        <name>Fe</name>
        <dbReference type="ChEBI" id="CHEBI:18248"/>
    </ligandPart>
</feature>
<comment type="similarity">
    <text evidence="3 19">Belongs to the CcoP / FixP family.</text>
</comment>
<evidence type="ECO:0000256" key="22">
    <source>
        <dbReference type="SAM" id="Phobius"/>
    </source>
</evidence>
<evidence type="ECO:0000256" key="9">
    <source>
        <dbReference type="ARBA" id="ARBA00022692"/>
    </source>
</evidence>
<evidence type="ECO:0000256" key="10">
    <source>
        <dbReference type="ARBA" id="ARBA00022723"/>
    </source>
</evidence>
<dbReference type="GO" id="GO:0005506">
    <property type="term" value="F:iron ion binding"/>
    <property type="evidence" value="ECO:0007669"/>
    <property type="project" value="InterPro"/>
</dbReference>
<feature type="domain" description="Cytochrome c" evidence="23">
    <location>
        <begin position="205"/>
        <end position="286"/>
    </location>
</feature>
<keyword evidence="14 22" id="KW-1133">Transmembrane helix</keyword>
<comment type="function">
    <text evidence="19">C-type cytochrome. Part of the cbb3-type cytochrome c oxidase complex.</text>
</comment>
<dbReference type="AlphaFoldDB" id="A0A2U1V5C7"/>
<keyword evidence="8 19" id="KW-0679">Respiratory chain</keyword>
<dbReference type="UniPathway" id="UPA00705"/>
<keyword evidence="6 19" id="KW-0997">Cell inner membrane</keyword>
<comment type="caution">
    <text evidence="24">The sequence shown here is derived from an EMBL/GenBank/DDBJ whole genome shotgun (WGS) entry which is preliminary data.</text>
</comment>
<dbReference type="GO" id="GO:0009055">
    <property type="term" value="F:electron transfer activity"/>
    <property type="evidence" value="ECO:0007669"/>
    <property type="project" value="InterPro"/>
</dbReference>
<dbReference type="NCBIfam" id="TIGR00782">
    <property type="entry name" value="ccoP"/>
    <property type="match status" value="1"/>
</dbReference>
<evidence type="ECO:0000256" key="15">
    <source>
        <dbReference type="ARBA" id="ARBA00023002"/>
    </source>
</evidence>
<reference evidence="25" key="1">
    <citation type="submission" date="2017-10" db="EMBL/GenBank/DDBJ databases">
        <authorList>
            <person name="Toshchakov S.V."/>
            <person name="Goeva M.A."/>
        </authorList>
    </citation>
    <scope>NUCLEOTIDE SEQUENCE [LARGE SCALE GENOMIC DNA]</scope>
    <source>
        <strain evidence="25">JR1/69-1-13</strain>
    </source>
</reference>
<evidence type="ECO:0000256" key="16">
    <source>
        <dbReference type="ARBA" id="ARBA00023004"/>
    </source>
</evidence>
<evidence type="ECO:0000313" key="24">
    <source>
        <dbReference type="EMBL" id="PWC29120.1"/>
    </source>
</evidence>
<sequence length="291" mass="30856">MPTKIEKDAVSGRDTTGHEWDGIKELNTPLPKWWIYTFYATIVFALVWVVLYPALPIRGATGVTGWTARGAIVDEMVERANQQAPMLNALRGATPQQIVADADLRNFALAGGRVAFANNCAGCHGAGGQGAPGGFPSLADDDWIWGGKLDQIRDTIRHGVRNTEDEAARATMMPRFLADGLLKPAQVNDVAEHVLGLSGRATDPAAAGRGAALFAENCASCHGERGLGNREMGAPNLADQVWLYGGDKAAVVHSIAYARAGVMPSWSTRLDPAVVNMLAVYVHALGGGEAE</sequence>
<keyword evidence="15 19" id="KW-0560">Oxidoreductase</keyword>
<comment type="cofactor">
    <cofactor evidence="19 21">
        <name>heme c</name>
        <dbReference type="ChEBI" id="CHEBI:61717"/>
    </cofactor>
    <text evidence="19 21">Binds 2 heme C groups per subunit.</text>
</comment>
<dbReference type="Pfam" id="PF14715">
    <property type="entry name" value="FixP_N"/>
    <property type="match status" value="1"/>
</dbReference>
<keyword evidence="5 19" id="KW-1003">Cell membrane</keyword>
<keyword evidence="11" id="KW-0677">Repeat</keyword>
<comment type="pathway">
    <text evidence="2 19">Energy metabolism; oxidative phosphorylation.</text>
</comment>
<evidence type="ECO:0000256" key="18">
    <source>
        <dbReference type="ARBA" id="ARBA00023136"/>
    </source>
</evidence>
<dbReference type="PANTHER" id="PTHR33751:SF1">
    <property type="entry name" value="CBB3-TYPE CYTOCHROME C OXIDASE SUBUNIT FIXP"/>
    <property type="match status" value="1"/>
</dbReference>
<dbReference type="InterPro" id="IPR036909">
    <property type="entry name" value="Cyt_c-like_dom_sf"/>
</dbReference>
<evidence type="ECO:0000256" key="21">
    <source>
        <dbReference type="PIRSR" id="PIRSR000006-2"/>
    </source>
</evidence>
<dbReference type="GO" id="GO:0016491">
    <property type="term" value="F:oxidoreductase activity"/>
    <property type="evidence" value="ECO:0007669"/>
    <property type="project" value="UniProtKB-KW"/>
</dbReference>
<evidence type="ECO:0000256" key="11">
    <source>
        <dbReference type="ARBA" id="ARBA00022737"/>
    </source>
</evidence>
<keyword evidence="12 19" id="KW-0375">Hydrogen ion transport</keyword>
<feature type="transmembrane region" description="Helical" evidence="22">
    <location>
        <begin position="33"/>
        <end position="55"/>
    </location>
</feature>
<keyword evidence="4 19" id="KW-0813">Transport</keyword>
<feature type="binding site" description="covalent" evidence="21">
    <location>
        <position position="120"/>
    </location>
    <ligand>
        <name>heme c</name>
        <dbReference type="ChEBI" id="CHEBI:61717"/>
        <label>1</label>
    </ligand>
</feature>
<dbReference type="InterPro" id="IPR004678">
    <property type="entry name" value="Cyt_c_oxidase_cbb3_su3"/>
</dbReference>
<evidence type="ECO:0000256" key="13">
    <source>
        <dbReference type="ARBA" id="ARBA00022982"/>
    </source>
</evidence>
<evidence type="ECO:0000256" key="14">
    <source>
        <dbReference type="ARBA" id="ARBA00022989"/>
    </source>
</evidence>
<evidence type="ECO:0000256" key="5">
    <source>
        <dbReference type="ARBA" id="ARBA00022475"/>
    </source>
</evidence>
<dbReference type="InterPro" id="IPR009056">
    <property type="entry name" value="Cyt_c-like_dom"/>
</dbReference>
<dbReference type="SUPFAM" id="SSF46626">
    <property type="entry name" value="Cytochrome c"/>
    <property type="match status" value="2"/>
</dbReference>
<dbReference type="InterPro" id="IPR032858">
    <property type="entry name" value="CcoP_N"/>
</dbReference>
<comment type="subcellular location">
    <subcellularLocation>
        <location evidence="1 19">Cell inner membrane</location>
    </subcellularLocation>
</comment>
<feature type="binding site" description="covalent" evidence="21">
    <location>
        <position position="221"/>
    </location>
    <ligand>
        <name>heme c</name>
        <dbReference type="ChEBI" id="CHEBI:61717"/>
        <label>2</label>
    </ligand>
</feature>
<feature type="binding site" description="covalent" evidence="21">
    <location>
        <position position="218"/>
    </location>
    <ligand>
        <name>heme c</name>
        <dbReference type="ChEBI" id="CHEBI:61717"/>
        <label>2</label>
    </ligand>
</feature>
<comment type="subunit">
    <text evidence="19">Component of the cbb3-type cytochrome c oxidase.</text>
</comment>
<evidence type="ECO:0000256" key="8">
    <source>
        <dbReference type="ARBA" id="ARBA00022660"/>
    </source>
</evidence>
<name>A0A2U1V5C7_9PROT</name>
<evidence type="ECO:0000256" key="20">
    <source>
        <dbReference type="PIRSR" id="PIRSR000006-1"/>
    </source>
</evidence>
<evidence type="ECO:0000256" key="3">
    <source>
        <dbReference type="ARBA" id="ARBA00006113"/>
    </source>
</evidence>
<dbReference type="PANTHER" id="PTHR33751">
    <property type="entry name" value="CBB3-TYPE CYTOCHROME C OXIDASE SUBUNIT FIXP"/>
    <property type="match status" value="1"/>
</dbReference>
<dbReference type="OrthoDB" id="9811281at2"/>
<dbReference type="Pfam" id="PF00034">
    <property type="entry name" value="Cytochrom_C"/>
    <property type="match status" value="1"/>
</dbReference>
<evidence type="ECO:0000313" key="25">
    <source>
        <dbReference type="Proteomes" id="UP000245048"/>
    </source>
</evidence>
<dbReference type="InterPro" id="IPR038414">
    <property type="entry name" value="CcoP_N_sf"/>
</dbReference>
<dbReference type="GO" id="GO:1902600">
    <property type="term" value="P:proton transmembrane transport"/>
    <property type="evidence" value="ECO:0007669"/>
    <property type="project" value="UniProtKB-KW"/>
</dbReference>
<keyword evidence="18 19" id="KW-0472">Membrane</keyword>
<gene>
    <name evidence="24" type="primary">ccoP</name>
    <name evidence="24" type="ORF">CR165_07955</name>
</gene>
<accession>A0A2U1V5C7</accession>
<evidence type="ECO:0000256" key="17">
    <source>
        <dbReference type="ARBA" id="ARBA00023065"/>
    </source>
</evidence>
<keyword evidence="16 19" id="KW-0408">Iron</keyword>
<evidence type="ECO:0000256" key="4">
    <source>
        <dbReference type="ARBA" id="ARBA00022448"/>
    </source>
</evidence>
<keyword evidence="13 19" id="KW-0249">Electron transport</keyword>
<feature type="binding site" description="axial binding residue" evidence="20">
    <location>
        <position position="263"/>
    </location>
    <ligand>
        <name>heme c</name>
        <dbReference type="ChEBI" id="CHEBI:61717"/>
        <label>1</label>
    </ligand>
    <ligandPart>
        <name>Fe</name>
        <dbReference type="ChEBI" id="CHEBI:18248"/>
    </ligandPart>
</feature>
<feature type="domain" description="Cytochrome c" evidence="23">
    <location>
        <begin position="107"/>
        <end position="198"/>
    </location>
</feature>
<evidence type="ECO:0000256" key="7">
    <source>
        <dbReference type="ARBA" id="ARBA00022617"/>
    </source>
</evidence>
<dbReference type="InterPro" id="IPR008168">
    <property type="entry name" value="Cyt_C_IC"/>
</dbReference>
<keyword evidence="25" id="KW-1185">Reference proteome</keyword>